<accession>A0AAD3S2M5</accession>
<dbReference type="Gene3D" id="3.30.40.10">
    <property type="entry name" value="Zinc/RING finger domain, C3HC4 (zinc finger)"/>
    <property type="match status" value="1"/>
</dbReference>
<protein>
    <recommendedName>
        <fullName evidence="4">RING-type E3 ubiquitin transferase</fullName>
        <ecNumber evidence="4">2.3.2.27</ecNumber>
    </recommendedName>
</protein>
<evidence type="ECO:0000313" key="19">
    <source>
        <dbReference type="Proteomes" id="UP001279734"/>
    </source>
</evidence>
<evidence type="ECO:0000256" key="3">
    <source>
        <dbReference type="ARBA" id="ARBA00004906"/>
    </source>
</evidence>
<feature type="compositionally biased region" description="Low complexity" evidence="15">
    <location>
        <begin position="283"/>
        <end position="295"/>
    </location>
</feature>
<proteinExistence type="inferred from homology"/>
<reference evidence="18" key="1">
    <citation type="submission" date="2023-05" db="EMBL/GenBank/DDBJ databases">
        <title>Nepenthes gracilis genome sequencing.</title>
        <authorList>
            <person name="Fukushima K."/>
        </authorList>
    </citation>
    <scope>NUCLEOTIDE SEQUENCE</scope>
    <source>
        <strain evidence="18">SING2019-196</strain>
    </source>
</reference>
<evidence type="ECO:0000256" key="6">
    <source>
        <dbReference type="ARBA" id="ARBA00022692"/>
    </source>
</evidence>
<dbReference type="GO" id="GO:0061630">
    <property type="term" value="F:ubiquitin protein ligase activity"/>
    <property type="evidence" value="ECO:0007669"/>
    <property type="project" value="UniProtKB-EC"/>
</dbReference>
<dbReference type="GO" id="GO:0016567">
    <property type="term" value="P:protein ubiquitination"/>
    <property type="evidence" value="ECO:0007669"/>
    <property type="project" value="InterPro"/>
</dbReference>
<keyword evidence="10" id="KW-0862">Zinc</keyword>
<evidence type="ECO:0000256" key="14">
    <source>
        <dbReference type="PROSITE-ProRule" id="PRU00175"/>
    </source>
</evidence>
<dbReference type="PANTHER" id="PTHR46913:SF1">
    <property type="entry name" value="RING-H2 FINGER PROTEIN ATL16"/>
    <property type="match status" value="1"/>
</dbReference>
<name>A0AAD3S2M5_NEPGR</name>
<evidence type="ECO:0000256" key="7">
    <source>
        <dbReference type="ARBA" id="ARBA00022723"/>
    </source>
</evidence>
<evidence type="ECO:0000256" key="15">
    <source>
        <dbReference type="SAM" id="MobiDB-lite"/>
    </source>
</evidence>
<dbReference type="InterPro" id="IPR001841">
    <property type="entry name" value="Znf_RING"/>
</dbReference>
<dbReference type="GO" id="GO:0016020">
    <property type="term" value="C:membrane"/>
    <property type="evidence" value="ECO:0007669"/>
    <property type="project" value="UniProtKB-SubCell"/>
</dbReference>
<evidence type="ECO:0000259" key="17">
    <source>
        <dbReference type="PROSITE" id="PS50089"/>
    </source>
</evidence>
<comment type="similarity">
    <text evidence="13">Belongs to the RING-type zinc finger family. ATL subfamily.</text>
</comment>
<keyword evidence="6 16" id="KW-0812">Transmembrane</keyword>
<dbReference type="CDD" id="cd16461">
    <property type="entry name" value="RING-H2_EL5-like"/>
    <property type="match status" value="1"/>
</dbReference>
<keyword evidence="5" id="KW-0808">Transferase</keyword>
<evidence type="ECO:0000256" key="13">
    <source>
        <dbReference type="ARBA" id="ARBA00024209"/>
    </source>
</evidence>
<evidence type="ECO:0000256" key="8">
    <source>
        <dbReference type="ARBA" id="ARBA00022771"/>
    </source>
</evidence>
<feature type="compositionally biased region" description="Polar residues" evidence="15">
    <location>
        <begin position="296"/>
        <end position="319"/>
    </location>
</feature>
<comment type="pathway">
    <text evidence="3">Protein modification; protein ubiquitination.</text>
</comment>
<dbReference type="PANTHER" id="PTHR46913">
    <property type="entry name" value="RING-H2 FINGER PROTEIN ATL16"/>
    <property type="match status" value="1"/>
</dbReference>
<evidence type="ECO:0000313" key="18">
    <source>
        <dbReference type="EMBL" id="GMH03024.1"/>
    </source>
</evidence>
<dbReference type="PROSITE" id="PS50089">
    <property type="entry name" value="ZF_RING_2"/>
    <property type="match status" value="1"/>
</dbReference>
<feature type="transmembrane region" description="Helical" evidence="16">
    <location>
        <begin position="40"/>
        <end position="60"/>
    </location>
</feature>
<evidence type="ECO:0000256" key="12">
    <source>
        <dbReference type="ARBA" id="ARBA00023136"/>
    </source>
</evidence>
<dbReference type="Pfam" id="PF13639">
    <property type="entry name" value="zf-RING_2"/>
    <property type="match status" value="1"/>
</dbReference>
<dbReference type="AlphaFoldDB" id="A0AAD3S2M5"/>
<dbReference type="InterPro" id="IPR044600">
    <property type="entry name" value="ATL1/ATL16-like"/>
</dbReference>
<keyword evidence="12 16" id="KW-0472">Membrane</keyword>
<dbReference type="GO" id="GO:0008270">
    <property type="term" value="F:zinc ion binding"/>
    <property type="evidence" value="ECO:0007669"/>
    <property type="project" value="UniProtKB-KW"/>
</dbReference>
<evidence type="ECO:0000256" key="5">
    <source>
        <dbReference type="ARBA" id="ARBA00022679"/>
    </source>
</evidence>
<evidence type="ECO:0000256" key="11">
    <source>
        <dbReference type="ARBA" id="ARBA00022989"/>
    </source>
</evidence>
<evidence type="ECO:0000256" key="10">
    <source>
        <dbReference type="ARBA" id="ARBA00022833"/>
    </source>
</evidence>
<evidence type="ECO:0000256" key="2">
    <source>
        <dbReference type="ARBA" id="ARBA00004167"/>
    </source>
</evidence>
<keyword evidence="9" id="KW-0833">Ubl conjugation pathway</keyword>
<dbReference type="Proteomes" id="UP001279734">
    <property type="component" value="Unassembled WGS sequence"/>
</dbReference>
<gene>
    <name evidence="18" type="ORF">Nepgr_004863</name>
</gene>
<evidence type="ECO:0000256" key="16">
    <source>
        <dbReference type="SAM" id="Phobius"/>
    </source>
</evidence>
<organism evidence="18 19">
    <name type="scientific">Nepenthes gracilis</name>
    <name type="common">Slender pitcher plant</name>
    <dbReference type="NCBI Taxonomy" id="150966"/>
    <lineage>
        <taxon>Eukaryota</taxon>
        <taxon>Viridiplantae</taxon>
        <taxon>Streptophyta</taxon>
        <taxon>Embryophyta</taxon>
        <taxon>Tracheophyta</taxon>
        <taxon>Spermatophyta</taxon>
        <taxon>Magnoliopsida</taxon>
        <taxon>eudicotyledons</taxon>
        <taxon>Gunneridae</taxon>
        <taxon>Pentapetalae</taxon>
        <taxon>Caryophyllales</taxon>
        <taxon>Nepenthaceae</taxon>
        <taxon>Nepenthes</taxon>
    </lineage>
</organism>
<dbReference type="SMART" id="SM00184">
    <property type="entry name" value="RING"/>
    <property type="match status" value="1"/>
</dbReference>
<keyword evidence="11 16" id="KW-1133">Transmembrane helix</keyword>
<dbReference type="InterPro" id="IPR013083">
    <property type="entry name" value="Znf_RING/FYVE/PHD"/>
</dbReference>
<comment type="catalytic activity">
    <reaction evidence="1">
        <text>S-ubiquitinyl-[E2 ubiquitin-conjugating enzyme]-L-cysteine + [acceptor protein]-L-lysine = [E2 ubiquitin-conjugating enzyme]-L-cysteine + N(6)-ubiquitinyl-[acceptor protein]-L-lysine.</text>
        <dbReference type="EC" id="2.3.2.27"/>
    </reaction>
</comment>
<dbReference type="EMBL" id="BSYO01000004">
    <property type="protein sequence ID" value="GMH03024.1"/>
    <property type="molecule type" value="Genomic_DNA"/>
</dbReference>
<feature type="domain" description="RING-type" evidence="17">
    <location>
        <begin position="138"/>
        <end position="180"/>
    </location>
</feature>
<feature type="region of interest" description="Disordered" evidence="15">
    <location>
        <begin position="195"/>
        <end position="222"/>
    </location>
</feature>
<evidence type="ECO:0000256" key="9">
    <source>
        <dbReference type="ARBA" id="ARBA00022786"/>
    </source>
</evidence>
<keyword evidence="8 14" id="KW-0863">Zinc-finger</keyword>
<dbReference type="FunFam" id="3.30.40.10:FF:000233">
    <property type="entry name" value="RING-H2 finger protein ATL54"/>
    <property type="match status" value="1"/>
</dbReference>
<dbReference type="SUPFAM" id="SSF57850">
    <property type="entry name" value="RING/U-box"/>
    <property type="match status" value="1"/>
</dbReference>
<keyword evidence="19" id="KW-1185">Reference proteome</keyword>
<comment type="subcellular location">
    <subcellularLocation>
        <location evidence="2">Membrane</location>
        <topology evidence="2">Single-pass membrane protein</topology>
    </subcellularLocation>
</comment>
<dbReference type="EC" id="2.3.2.27" evidence="4"/>
<keyword evidence="7" id="KW-0479">Metal-binding</keyword>
<evidence type="ECO:0000256" key="4">
    <source>
        <dbReference type="ARBA" id="ARBA00012483"/>
    </source>
</evidence>
<evidence type="ECO:0000256" key="1">
    <source>
        <dbReference type="ARBA" id="ARBA00000900"/>
    </source>
</evidence>
<sequence>MGFAHSNVWHSALPSVVTTLLTQPLLPSKQTSSTSLSPPLISMLIFLASILLLVSSYVIYTRFYTRMINTIRSRSRRNIINPNNHTRDHHDFLDEEHGSMADNPFWYITTVGLQSSIINSITVCKYKKGEGLVEGTDCAVCLTEFEEDDSLRLLPKCNHAFHIPCIDTWLSSHTNCPLCRAPIIPSVVNFPPPLPSSSAANSSLTENTHVENPENNYSFRRDLRISAEEEGELNRTSSRRKTISMDFASGSSINFQAWSNRQLVKLGKAVAASSRGVEEEDSSSSSSIQPKGSASMKRSMSCSGMLLSSRNSTGRNTQI</sequence>
<feature type="region of interest" description="Disordered" evidence="15">
    <location>
        <begin position="274"/>
        <end position="319"/>
    </location>
</feature>
<comment type="caution">
    <text evidence="18">The sequence shown here is derived from an EMBL/GenBank/DDBJ whole genome shotgun (WGS) entry which is preliminary data.</text>
</comment>